<dbReference type="InterPro" id="IPR006121">
    <property type="entry name" value="HMA_dom"/>
</dbReference>
<feature type="region of interest" description="Disordered" evidence="5">
    <location>
        <begin position="234"/>
        <end position="259"/>
    </location>
</feature>
<evidence type="ECO:0000313" key="7">
    <source>
        <dbReference type="EMBL" id="CAG1864539.1"/>
    </source>
</evidence>
<name>A0A804L7P2_MUSAM</name>
<accession>A0A804L7P2</accession>
<dbReference type="KEGG" id="mus:103971575"/>
<feature type="compositionally biased region" description="Polar residues" evidence="5">
    <location>
        <begin position="244"/>
        <end position="259"/>
    </location>
</feature>
<evidence type="ECO:0000259" key="6">
    <source>
        <dbReference type="PROSITE" id="PS50846"/>
    </source>
</evidence>
<evidence type="ECO:0000256" key="5">
    <source>
        <dbReference type="SAM" id="MobiDB-lite"/>
    </source>
</evidence>
<dbReference type="EMBL" id="HG996475">
    <property type="protein sequence ID" value="CAG1864539.1"/>
    <property type="molecule type" value="Genomic_DNA"/>
</dbReference>
<dbReference type="InParanoid" id="A0A804L7P2"/>
<dbReference type="Proteomes" id="UP000012960">
    <property type="component" value="Unplaced"/>
</dbReference>
<dbReference type="InterPro" id="IPR036163">
    <property type="entry name" value="HMA_dom_sf"/>
</dbReference>
<dbReference type="SUPFAM" id="SSF55008">
    <property type="entry name" value="HMA, heavy metal-associated domain"/>
    <property type="match status" value="1"/>
</dbReference>
<evidence type="ECO:0000313" key="8">
    <source>
        <dbReference type="EnsemblPlants" id="Ma11_p14070.1"/>
    </source>
</evidence>
<dbReference type="Gene3D" id="3.30.70.100">
    <property type="match status" value="1"/>
</dbReference>
<dbReference type="AlphaFoldDB" id="A0A804L7P2"/>
<evidence type="ECO:0000313" key="9">
    <source>
        <dbReference type="Proteomes" id="UP000012960"/>
    </source>
</evidence>
<proteinExistence type="inferred from homology"/>
<protein>
    <submittedName>
        <fullName evidence="7">(wild Malaysian banana) hypothetical protein</fullName>
    </submittedName>
</protein>
<keyword evidence="2" id="KW-0479">Metal-binding</keyword>
<keyword evidence="1" id="KW-0488">Methylation</keyword>
<dbReference type="PANTHER" id="PTHR45868">
    <property type="entry name" value="HEAVY METAL-ASSOCIATED ISOPRENYLATED PLANT PROTEIN 33-RELATED"/>
    <property type="match status" value="1"/>
</dbReference>
<organism evidence="8 9">
    <name type="scientific">Musa acuminata subsp. malaccensis</name>
    <name type="common">Wild banana</name>
    <name type="synonym">Musa malaccensis</name>
    <dbReference type="NCBI Taxonomy" id="214687"/>
    <lineage>
        <taxon>Eukaryota</taxon>
        <taxon>Viridiplantae</taxon>
        <taxon>Streptophyta</taxon>
        <taxon>Embryophyta</taxon>
        <taxon>Tracheophyta</taxon>
        <taxon>Spermatophyta</taxon>
        <taxon>Magnoliopsida</taxon>
        <taxon>Liliopsida</taxon>
        <taxon>Zingiberales</taxon>
        <taxon>Musaceae</taxon>
        <taxon>Musa</taxon>
    </lineage>
</organism>
<dbReference type="Gramene" id="Ma11_t14070.1">
    <property type="protein sequence ID" value="Ma11_p14070.1"/>
    <property type="gene ID" value="Ma11_g14070"/>
</dbReference>
<feature type="region of interest" description="Disordered" evidence="5">
    <location>
        <begin position="92"/>
        <end position="121"/>
    </location>
</feature>
<dbReference type="OrthoDB" id="689350at2759"/>
<feature type="domain" description="HMA" evidence="6">
    <location>
        <begin position="27"/>
        <end position="90"/>
    </location>
</feature>
<sequence>MCDLTTLLVSKLPEKMSDKEGSKTLKVQTCVLKVNTCCVGCQKKINKVLHKIDGVEGIHLDAEGGKVSVTGNVAPAVLITKLRKAGKIAELLHPKSGNQQKNNQNVKSQKGGGGGGSAGEGRKWFKNLKFPRLKDLKLPFNKEKEAVKFDILPKEVSGDVKKKKKKGGGGDGGGVQVQNKGGVSSPVVLTHGGVMSPEMTAGGNPYHHHQQQQRMMTMMNGQDSVGYAYGHTGYVPPPPREESYSNMFSDENPNSCSVM</sequence>
<reference evidence="8" key="2">
    <citation type="submission" date="2021-05" db="UniProtKB">
        <authorList>
            <consortium name="EnsemblPlants"/>
        </authorList>
    </citation>
    <scope>IDENTIFICATION</scope>
    <source>
        <strain evidence="8">subsp. malaccensis</strain>
    </source>
</reference>
<dbReference type="PANTHER" id="PTHR45868:SF93">
    <property type="entry name" value="OS12G0144600 PROTEIN"/>
    <property type="match status" value="1"/>
</dbReference>
<evidence type="ECO:0000256" key="4">
    <source>
        <dbReference type="ARBA" id="ARBA00024045"/>
    </source>
</evidence>
<feature type="compositionally biased region" description="Gly residues" evidence="5">
    <location>
        <begin position="110"/>
        <end position="119"/>
    </location>
</feature>
<evidence type="ECO:0000256" key="1">
    <source>
        <dbReference type="ARBA" id="ARBA00022481"/>
    </source>
</evidence>
<dbReference type="PROSITE" id="PS50846">
    <property type="entry name" value="HMA_2"/>
    <property type="match status" value="1"/>
</dbReference>
<evidence type="ECO:0000256" key="2">
    <source>
        <dbReference type="ARBA" id="ARBA00022723"/>
    </source>
</evidence>
<keyword evidence="3" id="KW-0636">Prenylation</keyword>
<dbReference type="CDD" id="cd00371">
    <property type="entry name" value="HMA"/>
    <property type="match status" value="1"/>
</dbReference>
<dbReference type="GO" id="GO:0046872">
    <property type="term" value="F:metal ion binding"/>
    <property type="evidence" value="ECO:0007669"/>
    <property type="project" value="UniProtKB-KW"/>
</dbReference>
<dbReference type="Pfam" id="PF00403">
    <property type="entry name" value="HMA"/>
    <property type="match status" value="1"/>
</dbReference>
<keyword evidence="9" id="KW-1185">Reference proteome</keyword>
<reference evidence="7" key="1">
    <citation type="submission" date="2021-03" db="EMBL/GenBank/DDBJ databases">
        <authorList>
            <consortium name="Genoscope - CEA"/>
            <person name="William W."/>
        </authorList>
    </citation>
    <scope>NUCLEOTIDE SEQUENCE</scope>
    <source>
        <strain evidence="7">Doubled-haploid Pahang</strain>
    </source>
</reference>
<feature type="compositionally biased region" description="Low complexity" evidence="5">
    <location>
        <begin position="95"/>
        <end position="109"/>
    </location>
</feature>
<dbReference type="EnsemblPlants" id="Ma11_t14070.1">
    <property type="protein sequence ID" value="Ma11_p14070.1"/>
    <property type="gene ID" value="Ma11_g14070"/>
</dbReference>
<gene>
    <name evidence="7" type="ORF">GSMUA_10890.1</name>
</gene>
<feature type="region of interest" description="Disordered" evidence="5">
    <location>
        <begin position="158"/>
        <end position="183"/>
    </location>
</feature>
<keyword evidence="3" id="KW-0449">Lipoprotein</keyword>
<evidence type="ECO:0000256" key="3">
    <source>
        <dbReference type="ARBA" id="ARBA00023289"/>
    </source>
</evidence>
<comment type="similarity">
    <text evidence="4">Belongs to the HIPP family.</text>
</comment>